<accession>A0A0V1C0Q3</accession>
<proteinExistence type="predicted"/>
<protein>
    <submittedName>
        <fullName evidence="2">Uncharacterized protein</fullName>
    </submittedName>
</protein>
<keyword evidence="1" id="KW-0472">Membrane</keyword>
<reference evidence="2 3" key="1">
    <citation type="submission" date="2015-01" db="EMBL/GenBank/DDBJ databases">
        <title>Evolution of Trichinella species and genotypes.</title>
        <authorList>
            <person name="Korhonen P.K."/>
            <person name="Edoardo P."/>
            <person name="Giuseppe L.R."/>
            <person name="Gasser R.B."/>
        </authorList>
    </citation>
    <scope>NUCLEOTIDE SEQUENCE [LARGE SCALE GENOMIC DNA]</scope>
    <source>
        <strain evidence="2">ISS3</strain>
    </source>
</reference>
<keyword evidence="1" id="KW-1133">Transmembrane helix</keyword>
<feature type="transmembrane region" description="Helical" evidence="1">
    <location>
        <begin position="80"/>
        <end position="102"/>
    </location>
</feature>
<dbReference type="Proteomes" id="UP000054776">
    <property type="component" value="Unassembled WGS sequence"/>
</dbReference>
<organism evidence="2 3">
    <name type="scientific">Trichinella spiralis</name>
    <name type="common">Trichina worm</name>
    <dbReference type="NCBI Taxonomy" id="6334"/>
    <lineage>
        <taxon>Eukaryota</taxon>
        <taxon>Metazoa</taxon>
        <taxon>Ecdysozoa</taxon>
        <taxon>Nematoda</taxon>
        <taxon>Enoplea</taxon>
        <taxon>Dorylaimia</taxon>
        <taxon>Trichinellida</taxon>
        <taxon>Trichinellidae</taxon>
        <taxon>Trichinella</taxon>
    </lineage>
</organism>
<name>A0A0V1C0Q3_TRISP</name>
<evidence type="ECO:0000256" key="1">
    <source>
        <dbReference type="SAM" id="Phobius"/>
    </source>
</evidence>
<keyword evidence="1" id="KW-0812">Transmembrane</keyword>
<dbReference type="EMBL" id="JYDH01000003">
    <property type="protein sequence ID" value="KRY42620.1"/>
    <property type="molecule type" value="Genomic_DNA"/>
</dbReference>
<evidence type="ECO:0000313" key="3">
    <source>
        <dbReference type="Proteomes" id="UP000054776"/>
    </source>
</evidence>
<dbReference type="InParanoid" id="A0A0V1C0Q3"/>
<keyword evidence="3" id="KW-1185">Reference proteome</keyword>
<gene>
    <name evidence="2" type="ORF">T01_1806</name>
</gene>
<sequence>MTRAKRQISFITAEVRELWTWNDFHLNHFFIHKFYKMDIHGHLNPSLLLSFLPSSSVEGDRSQNANQWKQKKIKMLMATVFLRSLRYLLDIAGLVAAFFDYFQREWMTPNRLPLWNAYNKNIQTNNYLDGWYFRINWQVRKHHLSFYELL</sequence>
<dbReference type="OrthoDB" id="5929159at2759"/>
<comment type="caution">
    <text evidence="2">The sequence shown here is derived from an EMBL/GenBank/DDBJ whole genome shotgun (WGS) entry which is preliminary data.</text>
</comment>
<evidence type="ECO:0000313" key="2">
    <source>
        <dbReference type="EMBL" id="KRY42620.1"/>
    </source>
</evidence>
<dbReference type="AlphaFoldDB" id="A0A0V1C0Q3"/>